<reference evidence="13 14" key="1">
    <citation type="submission" date="2024-01" db="EMBL/GenBank/DDBJ databases">
        <title>Description of Olsenella sp. nov., isolated from pig feces.</title>
        <authorList>
            <person name="Chang Y.-H."/>
        </authorList>
    </citation>
    <scope>NUCLEOTIDE SEQUENCE [LARGE SCALE GENOMIC DNA]</scope>
    <source>
        <strain evidence="13 14">YH-ols2223</strain>
    </source>
</reference>
<evidence type="ECO:0000256" key="11">
    <source>
        <dbReference type="PROSITE-ProRule" id="PRU00409"/>
    </source>
</evidence>
<evidence type="ECO:0000256" key="4">
    <source>
        <dbReference type="ARBA" id="ARBA00022598"/>
    </source>
</evidence>
<name>A0ABU7RAE5_9ACTN</name>
<comment type="pathway">
    <text evidence="10">Cell wall biogenesis; peptidoglycan biosynthesis.</text>
</comment>
<evidence type="ECO:0000256" key="2">
    <source>
        <dbReference type="ARBA" id="ARBA00010871"/>
    </source>
</evidence>
<proteinExistence type="inferred from homology"/>
<sequence length="331" mass="35659">MSSTDVTRYKVAVLAGGWSDEREISLETGRAVETALHEAGFESVELLDVASDSFLSDFSNGGFDVAFIAMHGRYGEDGCVQGLCEIMHMPYTFSGVLASALATEKDAAKVMYRNAGIPTPEGVDIEADDELTEELLDEIVEKYGLPLFVKPACNGSSYGITKVTERAQLDAAIEKAREEGDNVLVETCVVGTEITVPVIGNDDPQALPIVEIVTGADFYDLKVKYEPSSLHHVIPARLESGVYAKAQKYAVKAHEALGCRGCSRSDFIVTEDGTPVILETNTIPGMTPASLLPDSARHGGIEFPDLCKRFIELALEEKAGDEPSAKTDEED</sequence>
<keyword evidence="6 11" id="KW-0067">ATP-binding</keyword>
<evidence type="ECO:0000313" key="14">
    <source>
        <dbReference type="Proteomes" id="UP001332931"/>
    </source>
</evidence>
<dbReference type="Gene3D" id="3.30.470.20">
    <property type="entry name" value="ATP-grasp fold, B domain"/>
    <property type="match status" value="1"/>
</dbReference>
<keyword evidence="4 10" id="KW-0436">Ligase</keyword>
<dbReference type="InterPro" id="IPR005905">
    <property type="entry name" value="D_ala_D_ala"/>
</dbReference>
<dbReference type="NCBIfam" id="NF002378">
    <property type="entry name" value="PRK01372.1"/>
    <property type="match status" value="1"/>
</dbReference>
<evidence type="ECO:0000256" key="6">
    <source>
        <dbReference type="ARBA" id="ARBA00022840"/>
    </source>
</evidence>
<evidence type="ECO:0000256" key="3">
    <source>
        <dbReference type="ARBA" id="ARBA00022490"/>
    </source>
</evidence>
<dbReference type="PROSITE" id="PS00844">
    <property type="entry name" value="DALA_DALA_LIGASE_2"/>
    <property type="match status" value="1"/>
</dbReference>
<dbReference type="InterPro" id="IPR011761">
    <property type="entry name" value="ATP-grasp"/>
</dbReference>
<dbReference type="PROSITE" id="PS00843">
    <property type="entry name" value="DALA_DALA_LIGASE_1"/>
    <property type="match status" value="1"/>
</dbReference>
<dbReference type="SUPFAM" id="SSF52440">
    <property type="entry name" value="PreATP-grasp domain"/>
    <property type="match status" value="1"/>
</dbReference>
<dbReference type="EC" id="6.3.2.4" evidence="10"/>
<keyword evidence="9 10" id="KW-0961">Cell wall biogenesis/degradation</keyword>
<dbReference type="InterPro" id="IPR011095">
    <property type="entry name" value="Dala_Dala_lig_C"/>
</dbReference>
<organism evidence="13 14">
    <name type="scientific">Olsenella absiana</name>
    <dbReference type="NCBI Taxonomy" id="3115222"/>
    <lineage>
        <taxon>Bacteria</taxon>
        <taxon>Bacillati</taxon>
        <taxon>Actinomycetota</taxon>
        <taxon>Coriobacteriia</taxon>
        <taxon>Coriobacteriales</taxon>
        <taxon>Atopobiaceae</taxon>
        <taxon>Olsenella</taxon>
    </lineage>
</organism>
<evidence type="ECO:0000256" key="8">
    <source>
        <dbReference type="ARBA" id="ARBA00022984"/>
    </source>
</evidence>
<evidence type="ECO:0000256" key="7">
    <source>
        <dbReference type="ARBA" id="ARBA00022960"/>
    </source>
</evidence>
<dbReference type="RefSeq" id="WP_330958324.1">
    <property type="nucleotide sequence ID" value="NZ_JAZGJQ010000005.1"/>
</dbReference>
<comment type="catalytic activity">
    <reaction evidence="10">
        <text>2 D-alanine + ATP = D-alanyl-D-alanine + ADP + phosphate + H(+)</text>
        <dbReference type="Rhea" id="RHEA:11224"/>
        <dbReference type="ChEBI" id="CHEBI:15378"/>
        <dbReference type="ChEBI" id="CHEBI:30616"/>
        <dbReference type="ChEBI" id="CHEBI:43474"/>
        <dbReference type="ChEBI" id="CHEBI:57416"/>
        <dbReference type="ChEBI" id="CHEBI:57822"/>
        <dbReference type="ChEBI" id="CHEBI:456216"/>
        <dbReference type="EC" id="6.3.2.4"/>
    </reaction>
</comment>
<keyword evidence="7 10" id="KW-0133">Cell shape</keyword>
<dbReference type="Proteomes" id="UP001332931">
    <property type="component" value="Unassembled WGS sequence"/>
</dbReference>
<evidence type="ECO:0000256" key="1">
    <source>
        <dbReference type="ARBA" id="ARBA00004496"/>
    </source>
</evidence>
<dbReference type="Pfam" id="PF01820">
    <property type="entry name" value="Dala_Dala_lig_N"/>
    <property type="match status" value="1"/>
</dbReference>
<protein>
    <recommendedName>
        <fullName evidence="10">D-alanine--D-alanine ligase</fullName>
        <ecNumber evidence="10">6.3.2.4</ecNumber>
    </recommendedName>
    <alternativeName>
        <fullName evidence="10">D-Ala-D-Ala ligase</fullName>
    </alternativeName>
    <alternativeName>
        <fullName evidence="10">D-alanylalanine synthetase</fullName>
    </alternativeName>
</protein>
<keyword evidence="5 11" id="KW-0547">Nucleotide-binding</keyword>
<dbReference type="EMBL" id="JAZGJQ010000005">
    <property type="protein sequence ID" value="MEE6147556.1"/>
    <property type="molecule type" value="Genomic_DNA"/>
</dbReference>
<dbReference type="InterPro" id="IPR000291">
    <property type="entry name" value="D-Ala_lig_Van_CS"/>
</dbReference>
<evidence type="ECO:0000259" key="12">
    <source>
        <dbReference type="PROSITE" id="PS50975"/>
    </source>
</evidence>
<dbReference type="InterPro" id="IPR011127">
    <property type="entry name" value="Dala_Dala_lig_N"/>
</dbReference>
<evidence type="ECO:0000256" key="9">
    <source>
        <dbReference type="ARBA" id="ARBA00023316"/>
    </source>
</evidence>
<feature type="domain" description="ATP-grasp" evidence="12">
    <location>
        <begin position="109"/>
        <end position="312"/>
    </location>
</feature>
<comment type="function">
    <text evidence="10">Cell wall formation.</text>
</comment>
<dbReference type="GO" id="GO:0008716">
    <property type="term" value="F:D-alanine-D-alanine ligase activity"/>
    <property type="evidence" value="ECO:0007669"/>
    <property type="project" value="UniProtKB-EC"/>
</dbReference>
<evidence type="ECO:0000313" key="13">
    <source>
        <dbReference type="EMBL" id="MEE6147556.1"/>
    </source>
</evidence>
<dbReference type="Gene3D" id="3.30.1490.20">
    <property type="entry name" value="ATP-grasp fold, A domain"/>
    <property type="match status" value="1"/>
</dbReference>
<gene>
    <name evidence="10" type="primary">ddl</name>
    <name evidence="13" type="ORF">VXJ25_06110</name>
</gene>
<dbReference type="HAMAP" id="MF_00047">
    <property type="entry name" value="Dala_Dala_lig"/>
    <property type="match status" value="1"/>
</dbReference>
<dbReference type="InterPro" id="IPR013815">
    <property type="entry name" value="ATP_grasp_subdomain_1"/>
</dbReference>
<comment type="subcellular location">
    <subcellularLocation>
        <location evidence="1 10">Cytoplasm</location>
    </subcellularLocation>
</comment>
<keyword evidence="8 10" id="KW-0573">Peptidoglycan synthesis</keyword>
<evidence type="ECO:0000256" key="10">
    <source>
        <dbReference type="HAMAP-Rule" id="MF_00047"/>
    </source>
</evidence>
<comment type="caution">
    <text evidence="13">The sequence shown here is derived from an EMBL/GenBank/DDBJ whole genome shotgun (WGS) entry which is preliminary data.</text>
</comment>
<keyword evidence="14" id="KW-1185">Reference proteome</keyword>
<dbReference type="PANTHER" id="PTHR23132:SF23">
    <property type="entry name" value="D-ALANINE--D-ALANINE LIGASE B"/>
    <property type="match status" value="1"/>
</dbReference>
<dbReference type="Gene3D" id="3.40.50.20">
    <property type="match status" value="1"/>
</dbReference>
<accession>A0ABU7RAE5</accession>
<evidence type="ECO:0000256" key="5">
    <source>
        <dbReference type="ARBA" id="ARBA00022741"/>
    </source>
</evidence>
<dbReference type="PIRSF" id="PIRSF039102">
    <property type="entry name" value="Ddl/VanB"/>
    <property type="match status" value="1"/>
</dbReference>
<dbReference type="NCBIfam" id="TIGR01205">
    <property type="entry name" value="D_ala_D_alaTIGR"/>
    <property type="match status" value="1"/>
</dbReference>
<keyword evidence="3 10" id="KW-0963">Cytoplasm</keyword>
<dbReference type="PROSITE" id="PS50975">
    <property type="entry name" value="ATP_GRASP"/>
    <property type="match status" value="1"/>
</dbReference>
<dbReference type="SUPFAM" id="SSF56059">
    <property type="entry name" value="Glutathione synthetase ATP-binding domain-like"/>
    <property type="match status" value="1"/>
</dbReference>
<dbReference type="InterPro" id="IPR016185">
    <property type="entry name" value="PreATP-grasp_dom_sf"/>
</dbReference>
<dbReference type="PANTHER" id="PTHR23132">
    <property type="entry name" value="D-ALANINE--D-ALANINE LIGASE"/>
    <property type="match status" value="1"/>
</dbReference>
<dbReference type="Pfam" id="PF07478">
    <property type="entry name" value="Dala_Dala_lig_C"/>
    <property type="match status" value="1"/>
</dbReference>
<comment type="similarity">
    <text evidence="2 10">Belongs to the D-alanine--D-alanine ligase family.</text>
</comment>